<protein>
    <submittedName>
        <fullName evidence="2">Uncharacterized protein</fullName>
    </submittedName>
</protein>
<keyword evidence="1" id="KW-0812">Transmembrane</keyword>
<keyword evidence="1" id="KW-1133">Transmembrane helix</keyword>
<accession>X1AZB5</accession>
<evidence type="ECO:0000256" key="1">
    <source>
        <dbReference type="SAM" id="Phobius"/>
    </source>
</evidence>
<feature type="transmembrane region" description="Helical" evidence="1">
    <location>
        <begin position="14"/>
        <end position="32"/>
    </location>
</feature>
<organism evidence="2">
    <name type="scientific">marine sediment metagenome</name>
    <dbReference type="NCBI Taxonomy" id="412755"/>
    <lineage>
        <taxon>unclassified sequences</taxon>
        <taxon>metagenomes</taxon>
        <taxon>ecological metagenomes</taxon>
    </lineage>
</organism>
<comment type="caution">
    <text evidence="2">The sequence shown here is derived from an EMBL/GenBank/DDBJ whole genome shotgun (WGS) entry which is preliminary data.</text>
</comment>
<proteinExistence type="predicted"/>
<reference evidence="2" key="1">
    <citation type="journal article" date="2014" name="Front. Microbiol.">
        <title>High frequency of phylogenetically diverse reductive dehalogenase-homologous genes in deep subseafloor sedimentary metagenomes.</title>
        <authorList>
            <person name="Kawai M."/>
            <person name="Futagami T."/>
            <person name="Toyoda A."/>
            <person name="Takaki Y."/>
            <person name="Nishi S."/>
            <person name="Hori S."/>
            <person name="Arai W."/>
            <person name="Tsubouchi T."/>
            <person name="Morono Y."/>
            <person name="Uchiyama I."/>
            <person name="Ito T."/>
            <person name="Fujiyama A."/>
            <person name="Inagaki F."/>
            <person name="Takami H."/>
        </authorList>
    </citation>
    <scope>NUCLEOTIDE SEQUENCE</scope>
    <source>
        <strain evidence="2">Expedition CK06-06</strain>
    </source>
</reference>
<dbReference type="AlphaFoldDB" id="X1AZB5"/>
<keyword evidence="1" id="KW-0472">Membrane</keyword>
<feature type="transmembrane region" description="Helical" evidence="1">
    <location>
        <begin position="37"/>
        <end position="57"/>
    </location>
</feature>
<evidence type="ECO:0000313" key="2">
    <source>
        <dbReference type="EMBL" id="GAG88634.1"/>
    </source>
</evidence>
<sequence>LLGLPDLIEIYDSVILGLIQLAVSTPALFIYLLDVWFFWASGVFFLGFLILLGFPIISSDNPGELVNNFVDMNSMDATLGLSILGFKIRVPIGFLFWPVFFLMFLTPLL</sequence>
<dbReference type="EMBL" id="BART01011751">
    <property type="protein sequence ID" value="GAG88634.1"/>
    <property type="molecule type" value="Genomic_DNA"/>
</dbReference>
<feature type="non-terminal residue" evidence="2">
    <location>
        <position position="1"/>
    </location>
</feature>
<gene>
    <name evidence="2" type="ORF">S01H4_24861</name>
</gene>
<feature type="transmembrane region" description="Helical" evidence="1">
    <location>
        <begin position="77"/>
        <end position="105"/>
    </location>
</feature>
<name>X1AZB5_9ZZZZ</name>